<dbReference type="AlphaFoldDB" id="A0A6J6LMM6"/>
<dbReference type="CDD" id="cd02432">
    <property type="entry name" value="Nodulin-21_like_1"/>
    <property type="match status" value="1"/>
</dbReference>
<evidence type="ECO:0000256" key="4">
    <source>
        <dbReference type="ARBA" id="ARBA00023136"/>
    </source>
</evidence>
<dbReference type="GO" id="GO:0030026">
    <property type="term" value="P:intracellular manganese ion homeostasis"/>
    <property type="evidence" value="ECO:0007669"/>
    <property type="project" value="InterPro"/>
</dbReference>
<evidence type="ECO:0000256" key="2">
    <source>
        <dbReference type="ARBA" id="ARBA00022692"/>
    </source>
</evidence>
<dbReference type="InterPro" id="IPR008217">
    <property type="entry name" value="Ccc1_fam"/>
</dbReference>
<reference evidence="7" key="1">
    <citation type="submission" date="2020-05" db="EMBL/GenBank/DDBJ databases">
        <authorList>
            <person name="Chiriac C."/>
            <person name="Salcher M."/>
            <person name="Ghai R."/>
            <person name="Kavagutti S V."/>
        </authorList>
    </citation>
    <scope>NUCLEOTIDE SEQUENCE</scope>
</reference>
<comment type="subcellular location">
    <subcellularLocation>
        <location evidence="1">Endomembrane system</location>
        <topology evidence="1">Multi-pass membrane protein</topology>
    </subcellularLocation>
</comment>
<evidence type="ECO:0000256" key="1">
    <source>
        <dbReference type="ARBA" id="ARBA00004127"/>
    </source>
</evidence>
<organism evidence="7">
    <name type="scientific">freshwater metagenome</name>
    <dbReference type="NCBI Taxonomy" id="449393"/>
    <lineage>
        <taxon>unclassified sequences</taxon>
        <taxon>metagenomes</taxon>
        <taxon>ecological metagenomes</taxon>
    </lineage>
</organism>
<feature type="transmembrane region" description="Helical" evidence="5">
    <location>
        <begin position="182"/>
        <end position="203"/>
    </location>
</feature>
<dbReference type="GO" id="GO:0012505">
    <property type="term" value="C:endomembrane system"/>
    <property type="evidence" value="ECO:0007669"/>
    <property type="project" value="UniProtKB-SubCell"/>
</dbReference>
<feature type="transmembrane region" description="Helical" evidence="5">
    <location>
        <begin position="21"/>
        <end position="44"/>
    </location>
</feature>
<feature type="transmembrane region" description="Helical" evidence="5">
    <location>
        <begin position="50"/>
        <end position="70"/>
    </location>
</feature>
<evidence type="ECO:0000256" key="5">
    <source>
        <dbReference type="SAM" id="Phobius"/>
    </source>
</evidence>
<feature type="transmembrane region" description="Helical" evidence="5">
    <location>
        <begin position="152"/>
        <end position="176"/>
    </location>
</feature>
<sequence length="237" mass="24408">MTTSLDSRAEERKALARRLNWLRAGVLGANDGIVSTAGIVMGVAGATVESGPILIAGVAALVAGSISMAGGEYASVSAQRDSEIAALAKERKELKENPEGELLELTEYYRNRGISEALSIQIAKELSATDPVRAHAEGELGIASDEHVSPRAAAVASFIAFALGSMLPIVAIAGPWVDYREIATVASVVVALALTGFFGAKIGRAKPLRAVVRNVVVSLLTMGIAFAIGSVLGVAVA</sequence>
<protein>
    <submittedName>
        <fullName evidence="7">Unannotated protein</fullName>
    </submittedName>
</protein>
<evidence type="ECO:0000313" key="6">
    <source>
        <dbReference type="EMBL" id="CAB4637575.1"/>
    </source>
</evidence>
<name>A0A6J6LMM6_9ZZZZ</name>
<dbReference type="EMBL" id="CAEZVS010000091">
    <property type="protein sequence ID" value="CAB4637575.1"/>
    <property type="molecule type" value="Genomic_DNA"/>
</dbReference>
<dbReference type="EMBL" id="CAEZWX010000009">
    <property type="protein sequence ID" value="CAB4663031.1"/>
    <property type="molecule type" value="Genomic_DNA"/>
</dbReference>
<keyword evidence="3 5" id="KW-1133">Transmembrane helix</keyword>
<keyword evidence="4 5" id="KW-0472">Membrane</keyword>
<dbReference type="Pfam" id="PF01988">
    <property type="entry name" value="VIT1"/>
    <property type="match status" value="1"/>
</dbReference>
<evidence type="ECO:0000256" key="3">
    <source>
        <dbReference type="ARBA" id="ARBA00022989"/>
    </source>
</evidence>
<feature type="transmembrane region" description="Helical" evidence="5">
    <location>
        <begin position="215"/>
        <end position="236"/>
    </location>
</feature>
<keyword evidence="2 5" id="KW-0812">Transmembrane</keyword>
<evidence type="ECO:0000313" key="7">
    <source>
        <dbReference type="EMBL" id="CAB4663031.1"/>
    </source>
</evidence>
<dbReference type="GO" id="GO:0005384">
    <property type="term" value="F:manganese ion transmembrane transporter activity"/>
    <property type="evidence" value="ECO:0007669"/>
    <property type="project" value="InterPro"/>
</dbReference>
<gene>
    <name evidence="6" type="ORF">UFOPK2106_00647</name>
    <name evidence="7" type="ORF">UFOPK2328_00123</name>
</gene>
<accession>A0A6J6LMM6</accession>
<dbReference type="PANTHER" id="PTHR31851">
    <property type="entry name" value="FE(2+)/MN(2+) TRANSPORTER PCL1"/>
    <property type="match status" value="1"/>
</dbReference>
<proteinExistence type="predicted"/>